<dbReference type="OrthoDB" id="5292533at2"/>
<name>A0A345Y8W6_9NEIS</name>
<dbReference type="SUPFAM" id="SSF51735">
    <property type="entry name" value="NAD(P)-binding Rossmann-fold domains"/>
    <property type="match status" value="1"/>
</dbReference>
<dbReference type="Gene3D" id="3.40.50.720">
    <property type="entry name" value="NAD(P)-binding Rossmann-like Domain"/>
    <property type="match status" value="1"/>
</dbReference>
<organism evidence="2 3">
    <name type="scientific">Crenobacter cavernae</name>
    <dbReference type="NCBI Taxonomy" id="2290923"/>
    <lineage>
        <taxon>Bacteria</taxon>
        <taxon>Pseudomonadati</taxon>
        <taxon>Pseudomonadota</taxon>
        <taxon>Betaproteobacteria</taxon>
        <taxon>Neisseriales</taxon>
        <taxon>Neisseriaceae</taxon>
        <taxon>Crenobacter</taxon>
    </lineage>
</organism>
<dbReference type="PANTHER" id="PTHR12126">
    <property type="entry name" value="NADH-UBIQUINONE OXIDOREDUCTASE 39 KDA SUBUNIT-RELATED"/>
    <property type="match status" value="1"/>
</dbReference>
<evidence type="ECO:0000313" key="3">
    <source>
        <dbReference type="Proteomes" id="UP000254537"/>
    </source>
</evidence>
<protein>
    <submittedName>
        <fullName evidence="2">Complex I NDUFA9 subunit family protein</fullName>
    </submittedName>
</protein>
<feature type="domain" description="NAD(P)-binding" evidence="1">
    <location>
        <begin position="10"/>
        <end position="152"/>
    </location>
</feature>
<dbReference type="InterPro" id="IPR051207">
    <property type="entry name" value="ComplexI_NDUFA9_subunit"/>
</dbReference>
<dbReference type="AlphaFoldDB" id="A0A345Y8W6"/>
<evidence type="ECO:0000259" key="1">
    <source>
        <dbReference type="Pfam" id="PF13460"/>
    </source>
</evidence>
<dbReference type="CDD" id="cd05271">
    <property type="entry name" value="NDUFA9_like_SDR_a"/>
    <property type="match status" value="1"/>
</dbReference>
<gene>
    <name evidence="2" type="ORF">DWG20_13540</name>
</gene>
<evidence type="ECO:0000313" key="2">
    <source>
        <dbReference type="EMBL" id="AXK40368.1"/>
    </source>
</evidence>
<dbReference type="PANTHER" id="PTHR12126:SF11">
    <property type="entry name" value="NADH DEHYDROGENASE [UBIQUINONE] 1 ALPHA SUBCOMPLEX SUBUNIT 9, MITOCHONDRIAL"/>
    <property type="match status" value="1"/>
</dbReference>
<reference evidence="2 3" key="1">
    <citation type="submission" date="2018-07" db="EMBL/GenBank/DDBJ databases">
        <title>Crenobacter cavernae sp. nov., isolated from a karst cave.</title>
        <authorList>
            <person name="Zhu H."/>
        </authorList>
    </citation>
    <scope>NUCLEOTIDE SEQUENCE [LARGE SCALE GENOMIC DNA]</scope>
    <source>
        <strain evidence="2 3">K1W11S-77</strain>
    </source>
</reference>
<dbReference type="Proteomes" id="UP000254537">
    <property type="component" value="Chromosome"/>
</dbReference>
<dbReference type="RefSeq" id="WP_115434295.1">
    <property type="nucleotide sequence ID" value="NZ_CP031337.1"/>
</dbReference>
<accession>A0A345Y8W6</accession>
<dbReference type="InterPro" id="IPR016040">
    <property type="entry name" value="NAD(P)-bd_dom"/>
</dbReference>
<dbReference type="GO" id="GO:0044877">
    <property type="term" value="F:protein-containing complex binding"/>
    <property type="evidence" value="ECO:0007669"/>
    <property type="project" value="TreeGrafter"/>
</dbReference>
<sequence length="316" mass="34644">MKFQRIAVIGGSGFLGTYIAERLVEQDVELTIPSRRRERNKLELILLPKTQLEETDVNDAAALKKLLAGHDAVVSMVGILHGNARSFEAAHVELVKKIIDAMKENGIRRLVHISALGANENGPSLYQQSKGRGERVVMQSGLDWTILRPSVVFGRGDHFLNLFAGLGKTLPVLPLAGADTRFAPIWVDDVARAVVACFANDATLGQRYELTGPKTYTLRELARYATELSGNPRHVIGLPHSVAMLQAGLMEILPGPTLISRDNVRSLAVDNVSDQPFPADVMGFAPAELETVAPKYLSRAEFNANLSRYREEAGRR</sequence>
<proteinExistence type="predicted"/>
<dbReference type="KEGG" id="ccah:DWG20_13540"/>
<dbReference type="InterPro" id="IPR036291">
    <property type="entry name" value="NAD(P)-bd_dom_sf"/>
</dbReference>
<dbReference type="Pfam" id="PF13460">
    <property type="entry name" value="NAD_binding_10"/>
    <property type="match status" value="1"/>
</dbReference>
<dbReference type="EMBL" id="CP031337">
    <property type="protein sequence ID" value="AXK40368.1"/>
    <property type="molecule type" value="Genomic_DNA"/>
</dbReference>